<reference evidence="1 2" key="1">
    <citation type="journal article" date="2016" name="Virology">
        <title>The genomic content and context of auxiliary metabolic genes in marine cyanomyoviruses.</title>
        <authorList>
            <person name="Crummett L.T."/>
            <person name="Puxty R.J."/>
            <person name="Weihe C."/>
            <person name="Marston M.F."/>
            <person name="Martiny J.B."/>
        </authorList>
    </citation>
    <scope>NUCLEOTIDE SEQUENCE [LARGE SCALE GENOMIC DNA]</scope>
    <source>
        <strain evidence="1">0808SB25</strain>
    </source>
</reference>
<name>A0A1D8KJ35_9CAUD</name>
<sequence>MSYFMTHQQIIDNVGCLVPVRQGQDASVHVELCSGAVAVLHNQVLGSQQSCQIAFDCLVRHGVSCVDAYSIYKKRGSEDPLMPLLELSLGRPSSS</sequence>
<gene>
    <name evidence="1" type="ORF">S250808_152</name>
</gene>
<proteinExistence type="predicted"/>
<evidence type="ECO:0000313" key="2">
    <source>
        <dbReference type="Proteomes" id="UP000240920"/>
    </source>
</evidence>
<accession>A0A1D8KJ35</accession>
<evidence type="ECO:0000313" key="1">
    <source>
        <dbReference type="EMBL" id="AOV58658.1"/>
    </source>
</evidence>
<dbReference type="Proteomes" id="UP000240920">
    <property type="component" value="Segment"/>
</dbReference>
<protein>
    <submittedName>
        <fullName evidence="1">Uncharacterized protein</fullName>
    </submittedName>
</protein>
<organism evidence="1 2">
    <name type="scientific">Synechococcus phage S-CAM3</name>
    <dbReference type="NCBI Taxonomy" id="1883366"/>
    <lineage>
        <taxon>Viruses</taxon>
        <taxon>Duplodnaviria</taxon>
        <taxon>Heunggongvirae</taxon>
        <taxon>Uroviricota</taxon>
        <taxon>Caudoviricetes</taxon>
        <taxon>Pantevenvirales</taxon>
        <taxon>Kyanoviridae</taxon>
        <taxon>Charybdisvirus</taxon>
        <taxon>Charybdisvirus scam3</taxon>
    </lineage>
</organism>
<dbReference type="EMBL" id="KU686197">
    <property type="protein sequence ID" value="AOV58658.1"/>
    <property type="molecule type" value="Genomic_DNA"/>
</dbReference>